<keyword evidence="1" id="KW-0812">Transmembrane</keyword>
<organism evidence="2 3">
    <name type="scientific">Pajaroellobacter abortibovis</name>
    <dbReference type="NCBI Taxonomy" id="1882918"/>
    <lineage>
        <taxon>Bacteria</taxon>
        <taxon>Pseudomonadati</taxon>
        <taxon>Myxococcota</taxon>
        <taxon>Polyangia</taxon>
        <taxon>Polyangiales</taxon>
        <taxon>Polyangiaceae</taxon>
    </lineage>
</organism>
<protein>
    <submittedName>
        <fullName evidence="2">Uncharacterized protein</fullName>
    </submittedName>
</protein>
<reference evidence="2 3" key="1">
    <citation type="submission" date="2016-08" db="EMBL/GenBank/DDBJ databases">
        <title>Identification and validation of antigenic proteins from Pajaroellobacter abortibovis using de-novo genome sequence assembly and reverse vaccinology.</title>
        <authorList>
            <person name="Welly B.T."/>
            <person name="Miller M.R."/>
            <person name="Stott J.L."/>
            <person name="Blanchard M.T."/>
            <person name="Islas-Trejo A.D."/>
            <person name="O'Rourke S.M."/>
            <person name="Young A.E."/>
            <person name="Medrano J.F."/>
            <person name="Van Eenennaam A.L."/>
        </authorList>
    </citation>
    <scope>NUCLEOTIDE SEQUENCE [LARGE SCALE GENOMIC DNA]</scope>
    <source>
        <strain evidence="2 3">BTF92-0548A/99-0131</strain>
    </source>
</reference>
<dbReference type="Proteomes" id="UP000185544">
    <property type="component" value="Chromosome"/>
</dbReference>
<dbReference type="RefSeq" id="WP_075276486.1">
    <property type="nucleotide sequence ID" value="NZ_CP016908.1"/>
</dbReference>
<feature type="transmembrane region" description="Helical" evidence="1">
    <location>
        <begin position="21"/>
        <end position="43"/>
    </location>
</feature>
<evidence type="ECO:0000313" key="3">
    <source>
        <dbReference type="Proteomes" id="UP000185544"/>
    </source>
</evidence>
<sequence length="63" mass="6775">MEKSRSGVLKESRNRGIAAGAAATATLVAGLTLGAYVAIVPAIPTVILGWKWWKHRLENGIRF</sequence>
<gene>
    <name evidence="2" type="ORF">BCY86_03450</name>
</gene>
<evidence type="ECO:0000256" key="1">
    <source>
        <dbReference type="SAM" id="Phobius"/>
    </source>
</evidence>
<keyword evidence="3" id="KW-1185">Reference proteome</keyword>
<proteinExistence type="predicted"/>
<keyword evidence="1" id="KW-1133">Transmembrane helix</keyword>
<dbReference type="KEGG" id="pabo:BCY86_03450"/>
<keyword evidence="1" id="KW-0472">Membrane</keyword>
<evidence type="ECO:0000313" key="2">
    <source>
        <dbReference type="EMBL" id="APR99836.1"/>
    </source>
</evidence>
<name>A0A1L6MWD7_9BACT</name>
<accession>A0A1L6MWD7</accession>
<dbReference type="AlphaFoldDB" id="A0A1L6MWD7"/>
<dbReference type="EMBL" id="CP016908">
    <property type="protein sequence ID" value="APR99836.1"/>
    <property type="molecule type" value="Genomic_DNA"/>
</dbReference>